<dbReference type="Gene3D" id="3.90.120.10">
    <property type="entry name" value="DNA Methylase, subunit A, domain 2"/>
    <property type="match status" value="1"/>
</dbReference>
<accession>A0A5C6ZFD3</accession>
<name>A0A5C6ZFD3_9FLAO</name>
<keyword evidence="6" id="KW-1185">Reference proteome</keyword>
<evidence type="ECO:0000256" key="2">
    <source>
        <dbReference type="ARBA" id="ARBA00022679"/>
    </source>
</evidence>
<keyword evidence="1 5" id="KW-0489">Methyltransferase</keyword>
<evidence type="ECO:0000256" key="1">
    <source>
        <dbReference type="ARBA" id="ARBA00022603"/>
    </source>
</evidence>
<dbReference type="Pfam" id="PF00145">
    <property type="entry name" value="DNA_methylase"/>
    <property type="match status" value="1"/>
</dbReference>
<keyword evidence="3" id="KW-0680">Restriction system</keyword>
<dbReference type="InterPro" id="IPR001525">
    <property type="entry name" value="C5_MeTfrase"/>
</dbReference>
<dbReference type="InterPro" id="IPR029063">
    <property type="entry name" value="SAM-dependent_MTases_sf"/>
</dbReference>
<dbReference type="AlphaFoldDB" id="A0A5C6ZFD3"/>
<organism evidence="5 6">
    <name type="scientific">Subsaximicrobium wynnwilliamsii</name>
    <dbReference type="NCBI Taxonomy" id="291179"/>
    <lineage>
        <taxon>Bacteria</taxon>
        <taxon>Pseudomonadati</taxon>
        <taxon>Bacteroidota</taxon>
        <taxon>Flavobacteriia</taxon>
        <taxon>Flavobacteriales</taxon>
        <taxon>Flavobacteriaceae</taxon>
        <taxon>Subsaximicrobium</taxon>
    </lineage>
</organism>
<dbReference type="SUPFAM" id="SSF53335">
    <property type="entry name" value="S-adenosyl-L-methionine-dependent methyltransferases"/>
    <property type="match status" value="1"/>
</dbReference>
<sequence>MISLTFNYFRELFRFFTALSAALLILEESELKFYNYFFSSLATVLGLSTNKRNYNVLKPDEQSSTIMTIADDYIHYNSPRALTVREMSRLQYFDDSFVFQGNNKGGLKHQNLTCSDLVVNSFPPLMARAIGLEILINL</sequence>
<dbReference type="Proteomes" id="UP000321578">
    <property type="component" value="Unassembled WGS sequence"/>
</dbReference>
<protein>
    <submittedName>
        <fullName evidence="5">DNA cytosine methyltransferase</fullName>
    </submittedName>
</protein>
<keyword evidence="2 5" id="KW-0808">Transferase</keyword>
<evidence type="ECO:0000313" key="6">
    <source>
        <dbReference type="Proteomes" id="UP000321578"/>
    </source>
</evidence>
<dbReference type="GO" id="GO:0003886">
    <property type="term" value="F:DNA (cytosine-5-)-methyltransferase activity"/>
    <property type="evidence" value="ECO:0007669"/>
    <property type="project" value="UniProtKB-EC"/>
</dbReference>
<proteinExistence type="predicted"/>
<dbReference type="EMBL" id="VORO01000012">
    <property type="protein sequence ID" value="TXD88712.1"/>
    <property type="molecule type" value="Genomic_DNA"/>
</dbReference>
<dbReference type="GO" id="GO:0032259">
    <property type="term" value="P:methylation"/>
    <property type="evidence" value="ECO:0007669"/>
    <property type="project" value="UniProtKB-KW"/>
</dbReference>
<comment type="catalytic activity">
    <reaction evidence="4">
        <text>a 2'-deoxycytidine in DNA + S-adenosyl-L-methionine = a 5-methyl-2'-deoxycytidine in DNA + S-adenosyl-L-homocysteine + H(+)</text>
        <dbReference type="Rhea" id="RHEA:13681"/>
        <dbReference type="Rhea" id="RHEA-COMP:11369"/>
        <dbReference type="Rhea" id="RHEA-COMP:11370"/>
        <dbReference type="ChEBI" id="CHEBI:15378"/>
        <dbReference type="ChEBI" id="CHEBI:57856"/>
        <dbReference type="ChEBI" id="CHEBI:59789"/>
        <dbReference type="ChEBI" id="CHEBI:85452"/>
        <dbReference type="ChEBI" id="CHEBI:85454"/>
        <dbReference type="EC" id="2.1.1.37"/>
    </reaction>
</comment>
<reference evidence="5 6" key="1">
    <citation type="submission" date="2019-08" db="EMBL/GenBank/DDBJ databases">
        <title>Genomes of Subsaximicrobium wynnwilliamsii strains.</title>
        <authorList>
            <person name="Bowman J.P."/>
        </authorList>
    </citation>
    <scope>NUCLEOTIDE SEQUENCE [LARGE SCALE GENOMIC DNA]</scope>
    <source>
        <strain evidence="5 6">2-80-2</strain>
    </source>
</reference>
<gene>
    <name evidence="5" type="ORF">ESY86_11840</name>
</gene>
<evidence type="ECO:0000256" key="4">
    <source>
        <dbReference type="ARBA" id="ARBA00047422"/>
    </source>
</evidence>
<dbReference type="OrthoDB" id="32195at2"/>
<comment type="caution">
    <text evidence="5">The sequence shown here is derived from an EMBL/GenBank/DDBJ whole genome shotgun (WGS) entry which is preliminary data.</text>
</comment>
<evidence type="ECO:0000313" key="5">
    <source>
        <dbReference type="EMBL" id="TXD88712.1"/>
    </source>
</evidence>
<dbReference type="GO" id="GO:0009307">
    <property type="term" value="P:DNA restriction-modification system"/>
    <property type="evidence" value="ECO:0007669"/>
    <property type="project" value="UniProtKB-KW"/>
</dbReference>
<evidence type="ECO:0000256" key="3">
    <source>
        <dbReference type="ARBA" id="ARBA00022747"/>
    </source>
</evidence>